<organism evidence="5">
    <name type="scientific">mine drainage metagenome</name>
    <dbReference type="NCBI Taxonomy" id="410659"/>
    <lineage>
        <taxon>unclassified sequences</taxon>
        <taxon>metagenomes</taxon>
        <taxon>ecological metagenomes</taxon>
    </lineage>
</organism>
<dbReference type="PANTHER" id="PTHR43045:SF1">
    <property type="entry name" value="SHIKIMATE TRANSPORTER"/>
    <property type="match status" value="1"/>
</dbReference>
<feature type="transmembrane region" description="Helical" evidence="4">
    <location>
        <begin position="106"/>
        <end position="133"/>
    </location>
</feature>
<keyword evidence="4" id="KW-0472">Membrane</keyword>
<evidence type="ECO:0000256" key="1">
    <source>
        <dbReference type="ARBA" id="ARBA00004651"/>
    </source>
</evidence>
<feature type="transmembrane region" description="Helical" evidence="4">
    <location>
        <begin position="49"/>
        <end position="71"/>
    </location>
</feature>
<name>T0YKF1_9ZZZZ</name>
<feature type="transmembrane region" description="Helical" evidence="4">
    <location>
        <begin position="18"/>
        <end position="43"/>
    </location>
</feature>
<dbReference type="GO" id="GO:0005886">
    <property type="term" value="C:plasma membrane"/>
    <property type="evidence" value="ECO:0007669"/>
    <property type="project" value="UniProtKB-SubCell"/>
</dbReference>
<feature type="non-terminal residue" evidence="5">
    <location>
        <position position="1"/>
    </location>
</feature>
<dbReference type="Gene3D" id="1.20.1250.20">
    <property type="entry name" value="MFS general substrate transporter like domains"/>
    <property type="match status" value="1"/>
</dbReference>
<keyword evidence="2" id="KW-0813">Transport</keyword>
<evidence type="ECO:0000256" key="4">
    <source>
        <dbReference type="SAM" id="Phobius"/>
    </source>
</evidence>
<sequence>TIPAFPLVAALKRAPGRILCAIAIHTADVTIAMVLGVFVLGYATRVLHFSPTIFLIALISGSVANLLVAPLAGRWTDLAGASTVLLTGCALMALWSFPIFSLIHHFGIVGVFCAIIGGQIIISIIFSPLAAYFRELFAPEIRYTASSIGFQAATILGAASPLIAQLLQNAAHGATWPISSL</sequence>
<reference evidence="5" key="1">
    <citation type="submission" date="2013-08" db="EMBL/GenBank/DDBJ databases">
        <authorList>
            <person name="Mendez C."/>
            <person name="Richter M."/>
            <person name="Ferrer M."/>
            <person name="Sanchez J."/>
        </authorList>
    </citation>
    <scope>NUCLEOTIDE SEQUENCE</scope>
</reference>
<evidence type="ECO:0000256" key="3">
    <source>
        <dbReference type="ARBA" id="ARBA00022475"/>
    </source>
</evidence>
<proteinExistence type="predicted"/>
<comment type="subcellular location">
    <subcellularLocation>
        <location evidence="1">Cell membrane</location>
        <topology evidence="1">Multi-pass membrane protein</topology>
    </subcellularLocation>
</comment>
<evidence type="ECO:0000256" key="2">
    <source>
        <dbReference type="ARBA" id="ARBA00022448"/>
    </source>
</evidence>
<dbReference type="PANTHER" id="PTHR43045">
    <property type="entry name" value="SHIKIMATE TRANSPORTER"/>
    <property type="match status" value="1"/>
</dbReference>
<reference evidence="5" key="2">
    <citation type="journal article" date="2014" name="ISME J.">
        <title>Microbial stratification in low pH oxic and suboxic macroscopic growths along an acid mine drainage.</title>
        <authorList>
            <person name="Mendez-Garcia C."/>
            <person name="Mesa V."/>
            <person name="Sprenger R.R."/>
            <person name="Richter M."/>
            <person name="Diez M.S."/>
            <person name="Solano J."/>
            <person name="Bargiela R."/>
            <person name="Golyshina O.V."/>
            <person name="Manteca A."/>
            <person name="Ramos J.L."/>
            <person name="Gallego J.R."/>
            <person name="Llorente I."/>
            <person name="Martins Dos Santos V.A."/>
            <person name="Jensen O.N."/>
            <person name="Pelaez A.I."/>
            <person name="Sanchez J."/>
            <person name="Ferrer M."/>
        </authorList>
    </citation>
    <scope>NUCLEOTIDE SEQUENCE</scope>
</reference>
<comment type="caution">
    <text evidence="5">The sequence shown here is derived from an EMBL/GenBank/DDBJ whole genome shotgun (WGS) entry which is preliminary data.</text>
</comment>
<keyword evidence="4" id="KW-0812">Transmembrane</keyword>
<protein>
    <submittedName>
        <fullName evidence="5">Major facilitator transporter</fullName>
    </submittedName>
</protein>
<keyword evidence="3" id="KW-1003">Cell membrane</keyword>
<accession>T0YKF1</accession>
<dbReference type="EMBL" id="AUZZ01009449">
    <property type="protein sequence ID" value="EQD33593.1"/>
    <property type="molecule type" value="Genomic_DNA"/>
</dbReference>
<feature type="transmembrane region" description="Helical" evidence="4">
    <location>
        <begin position="78"/>
        <end position="100"/>
    </location>
</feature>
<keyword evidence="4" id="KW-1133">Transmembrane helix</keyword>
<gene>
    <name evidence="5" type="ORF">B2A_13070</name>
</gene>
<dbReference type="SUPFAM" id="SSF103473">
    <property type="entry name" value="MFS general substrate transporter"/>
    <property type="match status" value="1"/>
</dbReference>
<evidence type="ECO:0000313" key="5">
    <source>
        <dbReference type="EMBL" id="EQD33593.1"/>
    </source>
</evidence>
<dbReference type="AlphaFoldDB" id="T0YKF1"/>
<dbReference type="InterPro" id="IPR036259">
    <property type="entry name" value="MFS_trans_sf"/>
</dbReference>
<feature type="non-terminal residue" evidence="5">
    <location>
        <position position="181"/>
    </location>
</feature>